<comment type="domain">
    <text evidence="15">The C-terminal domain has nuclease activity and interacts with RecD. It interacts with RecA, facilitating its loading onto ssDNA.</text>
</comment>
<dbReference type="InterPro" id="IPR014017">
    <property type="entry name" value="DNA_helicase_UvrD-like_C"/>
</dbReference>
<dbReference type="InterPro" id="IPR027417">
    <property type="entry name" value="P-loop_NTPase"/>
</dbReference>
<evidence type="ECO:0000256" key="16">
    <source>
        <dbReference type="PROSITE-ProRule" id="PRU00560"/>
    </source>
</evidence>
<keyword evidence="21" id="KW-1185">Reference proteome</keyword>
<evidence type="ECO:0000259" key="19">
    <source>
        <dbReference type="PROSITE" id="PS51217"/>
    </source>
</evidence>
<keyword evidence="4 15" id="KW-0227">DNA damage</keyword>
<dbReference type="InterPro" id="IPR014016">
    <property type="entry name" value="UvrD-like_ATP-bd"/>
</dbReference>
<evidence type="ECO:0000256" key="15">
    <source>
        <dbReference type="HAMAP-Rule" id="MF_01485"/>
    </source>
</evidence>
<dbReference type="OrthoDB" id="9810135at2"/>
<dbReference type="GO" id="GO:0016887">
    <property type="term" value="F:ATP hydrolysis activity"/>
    <property type="evidence" value="ECO:0007669"/>
    <property type="project" value="RHEA"/>
</dbReference>
<feature type="binding site" evidence="16">
    <location>
        <begin position="35"/>
        <end position="42"/>
    </location>
    <ligand>
        <name>ATP</name>
        <dbReference type="ChEBI" id="CHEBI:30616"/>
    </ligand>
</feature>
<evidence type="ECO:0000256" key="10">
    <source>
        <dbReference type="ARBA" id="ARBA00023125"/>
    </source>
</evidence>
<evidence type="ECO:0000256" key="7">
    <source>
        <dbReference type="ARBA" id="ARBA00022839"/>
    </source>
</evidence>
<dbReference type="RefSeq" id="WP_136563320.1">
    <property type="nucleotide sequence ID" value="NZ_STGW01000008.1"/>
</dbReference>
<feature type="compositionally biased region" description="Low complexity" evidence="17">
    <location>
        <begin position="812"/>
        <end position="824"/>
    </location>
</feature>
<dbReference type="InterPro" id="IPR000212">
    <property type="entry name" value="DNA_helicase_UvrD/REP"/>
</dbReference>
<evidence type="ECO:0000256" key="3">
    <source>
        <dbReference type="ARBA" id="ARBA00022741"/>
    </source>
</evidence>
<feature type="region of interest" description="DNA-binding and helicase activity, interacts with RecC" evidence="15">
    <location>
        <begin position="1"/>
        <end position="769"/>
    </location>
</feature>
<dbReference type="GO" id="GO:0009338">
    <property type="term" value="C:exodeoxyribonuclease V complex"/>
    <property type="evidence" value="ECO:0007669"/>
    <property type="project" value="TreeGrafter"/>
</dbReference>
<keyword evidence="6 15" id="KW-0347">Helicase</keyword>
<dbReference type="GO" id="GO:0000287">
    <property type="term" value="F:magnesium ion binding"/>
    <property type="evidence" value="ECO:0007669"/>
    <property type="project" value="UniProtKB-UniRule"/>
</dbReference>
<evidence type="ECO:0000256" key="9">
    <source>
        <dbReference type="ARBA" id="ARBA00022842"/>
    </source>
</evidence>
<evidence type="ECO:0000256" key="8">
    <source>
        <dbReference type="ARBA" id="ARBA00022840"/>
    </source>
</evidence>
<dbReference type="GO" id="GO:0003677">
    <property type="term" value="F:DNA binding"/>
    <property type="evidence" value="ECO:0007669"/>
    <property type="project" value="UniProtKB-UniRule"/>
</dbReference>
<organism evidence="20 21">
    <name type="scientific">Nocardioides caeni</name>
    <dbReference type="NCBI Taxonomy" id="574700"/>
    <lineage>
        <taxon>Bacteria</taxon>
        <taxon>Bacillati</taxon>
        <taxon>Actinomycetota</taxon>
        <taxon>Actinomycetes</taxon>
        <taxon>Propionibacteriales</taxon>
        <taxon>Nocardioidaceae</taxon>
        <taxon>Nocardioides</taxon>
    </lineage>
</organism>
<comment type="subunit">
    <text evidence="15">Heterotrimer of RecB, RecC and RecD. All subunits contribute to DNA-binding. Interacts with RecA.</text>
</comment>
<dbReference type="GO" id="GO:0008854">
    <property type="term" value="F:exodeoxyribonuclease V activity"/>
    <property type="evidence" value="ECO:0007669"/>
    <property type="project" value="UniProtKB-EC"/>
</dbReference>
<comment type="function">
    <text evidence="15">A helicase/nuclease that prepares dsDNA breaks (DSB) for recombinational DNA repair. Binds to DSBs and unwinds DNA via a highly rapid and processive ATP-dependent bidirectional helicase activity. Unwinds dsDNA until it encounters a Chi (crossover hotspot instigator) sequence from the 3' direction. Cuts ssDNA a few nucleotides 3' to the Chi site. The properties and activities of the enzyme are changed at Chi. The Chi-altered holoenzyme produces a long 3'-ssDNA overhang and facilitates RecA-binding to the ssDNA for homologous DNA recombination and repair. Holoenzyme degrades any linearized DNA that is unable to undergo homologous recombination. In the holoenzyme this subunit contributes ATPase, 3'-5' helicase, exonuclease activity and loads RecA onto ssDNA.</text>
</comment>
<keyword evidence="1 15" id="KW-0540">Nuclease</keyword>
<feature type="binding site" evidence="15">
    <location>
        <position position="876"/>
    </location>
    <ligand>
        <name>Mg(2+)</name>
        <dbReference type="ChEBI" id="CHEBI:18420"/>
    </ligand>
</feature>
<keyword evidence="7 15" id="KW-0269">Exonuclease</keyword>
<dbReference type="PROSITE" id="PS51217">
    <property type="entry name" value="UVRD_HELICASE_CTER"/>
    <property type="match status" value="1"/>
</dbReference>
<comment type="catalytic activity">
    <reaction evidence="14 15">
        <text>ATP + H2O = ADP + phosphate + H(+)</text>
        <dbReference type="Rhea" id="RHEA:13065"/>
        <dbReference type="ChEBI" id="CHEBI:15377"/>
        <dbReference type="ChEBI" id="CHEBI:15378"/>
        <dbReference type="ChEBI" id="CHEBI:30616"/>
        <dbReference type="ChEBI" id="CHEBI:43474"/>
        <dbReference type="ChEBI" id="CHEBI:456216"/>
        <dbReference type="EC" id="5.6.2.4"/>
    </reaction>
</comment>
<evidence type="ECO:0000256" key="13">
    <source>
        <dbReference type="ARBA" id="ARBA00034617"/>
    </source>
</evidence>
<evidence type="ECO:0000256" key="12">
    <source>
        <dbReference type="ARBA" id="ARBA00023235"/>
    </source>
</evidence>
<dbReference type="SUPFAM" id="SSF52540">
    <property type="entry name" value="P-loop containing nucleoside triphosphate hydrolases"/>
    <property type="match status" value="1"/>
</dbReference>
<evidence type="ECO:0000256" key="17">
    <source>
        <dbReference type="SAM" id="MobiDB-lite"/>
    </source>
</evidence>
<dbReference type="CDD" id="cd22352">
    <property type="entry name" value="RecB_C-like"/>
    <property type="match status" value="1"/>
</dbReference>
<dbReference type="PANTHER" id="PTHR11070:SF23">
    <property type="entry name" value="RECBCD ENZYME SUBUNIT RECB"/>
    <property type="match status" value="1"/>
</dbReference>
<dbReference type="Pfam" id="PF13361">
    <property type="entry name" value="UvrD_C"/>
    <property type="match status" value="1"/>
</dbReference>
<dbReference type="InterPro" id="IPR011335">
    <property type="entry name" value="Restrct_endonuc-II-like"/>
</dbReference>
<dbReference type="Gene3D" id="3.40.50.300">
    <property type="entry name" value="P-loop containing nucleotide triphosphate hydrolases"/>
    <property type="match status" value="2"/>
</dbReference>
<proteinExistence type="inferred from homology"/>
<comment type="miscellaneous">
    <text evidence="15">In the RecBCD complex, RecB has a slow 3'-5' helicase, an exonuclease activity and loads RecA onto ssDNA, RecD has a fast 5'-3' helicase activity, while RecC stimulates the ATPase and processivity of the RecB helicase and contributes to recognition of the Chi site.</text>
</comment>
<accession>A0A4S8N566</accession>
<evidence type="ECO:0000256" key="1">
    <source>
        <dbReference type="ARBA" id="ARBA00022722"/>
    </source>
</evidence>
<keyword evidence="11 15" id="KW-0234">DNA repair</keyword>
<evidence type="ECO:0000256" key="6">
    <source>
        <dbReference type="ARBA" id="ARBA00022806"/>
    </source>
</evidence>
<evidence type="ECO:0000256" key="2">
    <source>
        <dbReference type="ARBA" id="ARBA00022723"/>
    </source>
</evidence>
<dbReference type="InterPro" id="IPR011604">
    <property type="entry name" value="PDDEXK-like_dom_sf"/>
</dbReference>
<comment type="catalytic activity">
    <reaction evidence="13 15">
        <text>Couples ATP hydrolysis with the unwinding of duplex DNA by translocating in the 3'-5' direction.</text>
        <dbReference type="EC" id="5.6.2.4"/>
    </reaction>
</comment>
<dbReference type="Gene3D" id="3.90.320.10">
    <property type="match status" value="1"/>
</dbReference>
<feature type="region of interest" description="Disordered" evidence="17">
    <location>
        <begin position="812"/>
        <end position="863"/>
    </location>
</feature>
<dbReference type="GO" id="GO:0043138">
    <property type="term" value="F:3'-5' DNA helicase activity"/>
    <property type="evidence" value="ECO:0007669"/>
    <property type="project" value="UniProtKB-UniRule"/>
</dbReference>
<comment type="domain">
    <text evidence="15">The N-terminal DNA-binding domain is a ssDNA-dependent ATPase and has ATP-dependent 3'-5' helicase function. This domain interacts with RecC.</text>
</comment>
<keyword evidence="5 15" id="KW-0378">Hydrolase</keyword>
<name>A0A4S8N566_9ACTN</name>
<feature type="binding site" evidence="15">
    <location>
        <position position="1008"/>
    </location>
    <ligand>
        <name>Mg(2+)</name>
        <dbReference type="ChEBI" id="CHEBI:18420"/>
    </ligand>
</feature>
<keyword evidence="10 15" id="KW-0238">DNA-binding</keyword>
<dbReference type="AlphaFoldDB" id="A0A4S8N566"/>
<dbReference type="PROSITE" id="PS51198">
    <property type="entry name" value="UVRD_HELICASE_ATP_BIND"/>
    <property type="match status" value="1"/>
</dbReference>
<comment type="cofactor">
    <cofactor evidence="15">
        <name>Mg(2+)</name>
        <dbReference type="ChEBI" id="CHEBI:18420"/>
    </cofactor>
    <text evidence="15">Binds 1 Mg(2+) ion per subunit.</text>
</comment>
<evidence type="ECO:0000313" key="21">
    <source>
        <dbReference type="Proteomes" id="UP000307087"/>
    </source>
</evidence>
<keyword evidence="2 15" id="KW-0479">Metal-binding</keyword>
<dbReference type="HAMAP" id="MF_01485">
    <property type="entry name" value="RecB"/>
    <property type="match status" value="1"/>
</dbReference>
<dbReference type="Pfam" id="PF00580">
    <property type="entry name" value="UvrD-helicase"/>
    <property type="match status" value="1"/>
</dbReference>
<dbReference type="Gene3D" id="1.10.486.10">
    <property type="entry name" value="PCRA, domain 4"/>
    <property type="match status" value="1"/>
</dbReference>
<dbReference type="Proteomes" id="UP000307087">
    <property type="component" value="Unassembled WGS sequence"/>
</dbReference>
<dbReference type="EC" id="5.6.2.4" evidence="15"/>
<dbReference type="GO" id="GO:0000724">
    <property type="term" value="P:double-strand break repair via homologous recombination"/>
    <property type="evidence" value="ECO:0007669"/>
    <property type="project" value="UniProtKB-UniRule"/>
</dbReference>
<gene>
    <name evidence="15" type="primary">recB</name>
    <name evidence="20" type="ORF">E9934_12965</name>
</gene>
<dbReference type="GO" id="GO:0005829">
    <property type="term" value="C:cytosol"/>
    <property type="evidence" value="ECO:0007669"/>
    <property type="project" value="TreeGrafter"/>
</dbReference>
<evidence type="ECO:0000313" key="20">
    <source>
        <dbReference type="EMBL" id="THV11198.1"/>
    </source>
</evidence>
<evidence type="ECO:0000256" key="11">
    <source>
        <dbReference type="ARBA" id="ARBA00023204"/>
    </source>
</evidence>
<comment type="caution">
    <text evidence="20">The sequence shown here is derived from an EMBL/GenBank/DDBJ whole genome shotgun (WGS) entry which is preliminary data.</text>
</comment>
<comment type="catalytic activity">
    <reaction evidence="15">
        <text>Exonucleolytic cleavage (in the presence of ATP) in either 5'- to 3'- or 3'- to 5'-direction to yield 5'-phosphooligonucleotides.</text>
        <dbReference type="EC" id="3.1.11.5"/>
    </reaction>
</comment>
<keyword evidence="8 15" id="KW-0067">ATP-binding</keyword>
<dbReference type="PANTHER" id="PTHR11070">
    <property type="entry name" value="UVRD / RECB / PCRA DNA HELICASE FAMILY MEMBER"/>
    <property type="match status" value="1"/>
</dbReference>
<dbReference type="EMBL" id="STGW01000008">
    <property type="protein sequence ID" value="THV11198.1"/>
    <property type="molecule type" value="Genomic_DNA"/>
</dbReference>
<evidence type="ECO:0000259" key="18">
    <source>
        <dbReference type="PROSITE" id="PS51198"/>
    </source>
</evidence>
<dbReference type="SUPFAM" id="SSF52980">
    <property type="entry name" value="Restriction endonuclease-like"/>
    <property type="match status" value="1"/>
</dbReference>
<evidence type="ECO:0000256" key="4">
    <source>
        <dbReference type="ARBA" id="ARBA00022763"/>
    </source>
</evidence>
<feature type="region of interest" description="Nuclease activity, interacts with RecD and RecA" evidence="15">
    <location>
        <begin position="800"/>
        <end position="1137"/>
    </location>
</feature>
<evidence type="ECO:0000256" key="5">
    <source>
        <dbReference type="ARBA" id="ARBA00022801"/>
    </source>
</evidence>
<comment type="similarity">
    <text evidence="15">Belongs to the helicase family. UvrD subfamily.</text>
</comment>
<dbReference type="InterPro" id="IPR004586">
    <property type="entry name" value="RecB"/>
</dbReference>
<dbReference type="GO" id="GO:0005524">
    <property type="term" value="F:ATP binding"/>
    <property type="evidence" value="ECO:0007669"/>
    <property type="project" value="UniProtKB-UniRule"/>
</dbReference>
<feature type="domain" description="UvrD-like helicase ATP-binding" evidence="18">
    <location>
        <begin position="14"/>
        <end position="342"/>
    </location>
</feature>
<sequence>MTAALDAFDITAPLPGAGDGRAPRHLAPSTTLLEASAGTGKTWTIAALVTRYVAEGHATIDEILAVTFTNAATSELRDRVRGRLAEVAAGIEAELAGEQPARHDALVAHLLTGTPTELAQRRDRLRAALATFDTSTIVTIHQFCQLVLRGLGIAGDTDPRATLVEDLTDLRKEGVDDLWLRDRSGDDRLPHDAAGVLARAVVDNPGSRLEPADPAAGSVDAARVDFARSVVAEFDRRKRRLGVLSFDDLLIQLRDVLDDADAVAGERMRARWRVVLIDEFQDTDPVQWDVFERAFHGRAVMVLIGDPKQAIYAFRGGDVFTYLKAAAVADARQTLTVNQRSDHALVASVHRMLNHAQLGDPLIDVHPIEAARDADDDHLRGLDGDAFQLRALLRADLGVGEDQLAKVDQVRPRIAADVAVQVRTMLGSGAEVLDTEQDQWVPLTAGHIAVLAHARRDLEYVQAALRDVGVPAVITGGQSVFATEAGAQWRALLEAMAQPHRPRLARAAGATPFFGLDGNALDQGGDQLTDRLSEQLRDLARTFTTRGIAAVFETLVADGLSARVLGIEGGERRLTDLRHLAELLHDTATRDALGLAGLLAWFLDRQRDASDATSERTRRIDSDAHAVQLVTIHGSKGLEYPVVLAPYLSDRWVDDKPPSSLIYHDGRDRVLDIGLPSQRPAQLVARHRSEDAGESLRMLYVALTRARSRLVVWWAAGSNVSCSALHRMLLGRTPGEPTVPDRVAPPADEVVVSWFRRWGHPDVGGPSLARAELTEPPPLPVGAAPGELAVRAFDREVDQLWRRTSYSALSAAGEAEQAAVSSEPEVVEKDDEPELSAPPVPATTGETDDETRDGASDVPSPLADFPSGARFGSLVHGVLEHADPQAADWPAELLLRVREQLVEWPVDLDAEALAAALVEVCDSPLGPLAPGLTLRGLPLGDRLRELDFELPIGGGDEPVPDPRLLGEIGGLLRQHLPADDPLLGYADALDQPELGGQVLRGFLTGSVDVVFRVGSGGQERYVICDYKTNWLGDPDEPLTAAAYAPDRLAAAMGHSSYPLQALLYAVVLHRFLRWRLPAYDPEQHLGGVVYLYLRGMCGPDNPIVDGSPCGVFSWSPPATLVVALSDLLDGAPVGGAA</sequence>
<keyword evidence="12 15" id="KW-0413">Isomerase</keyword>
<keyword evidence="3 15" id="KW-0547">Nucleotide-binding</keyword>
<feature type="domain" description="UvrD-like helicase C-terminal" evidence="19">
    <location>
        <begin position="366"/>
        <end position="637"/>
    </location>
</feature>
<protein>
    <recommendedName>
        <fullName evidence="15">RecBCD enzyme subunit RecB</fullName>
        <ecNumber evidence="15">3.1.11.5</ecNumber>
        <ecNumber evidence="15">5.6.2.4</ecNumber>
    </recommendedName>
    <alternativeName>
        <fullName evidence="15">DNA 3'-5' helicase subunit RecB</fullName>
    </alternativeName>
    <alternativeName>
        <fullName evidence="15">Exonuclease V subunit RecB</fullName>
        <shortName evidence="15">ExoV subunit RecB</shortName>
    </alternativeName>
    <alternativeName>
        <fullName evidence="15">Helicase/nuclease RecBCD subunit RecB</fullName>
    </alternativeName>
</protein>
<feature type="active site" description="For nuclease activity" evidence="15">
    <location>
        <position position="1025"/>
    </location>
</feature>
<evidence type="ECO:0000256" key="14">
    <source>
        <dbReference type="ARBA" id="ARBA00048988"/>
    </source>
</evidence>
<dbReference type="EC" id="3.1.11.5" evidence="15"/>
<feature type="binding site" evidence="15">
    <location>
        <position position="1025"/>
    </location>
    <ligand>
        <name>Mg(2+)</name>
        <dbReference type="ChEBI" id="CHEBI:18420"/>
    </ligand>
</feature>
<keyword evidence="9 15" id="KW-0460">Magnesium</keyword>
<reference evidence="20 21" key="1">
    <citation type="journal article" date="2009" name="Int. J. Syst. Evol. Microbiol.">
        <title>Nocardioides caeni sp. nov., isolated from wastewater.</title>
        <authorList>
            <person name="Yoon J.H."/>
            <person name="Kang S.J."/>
            <person name="Park S."/>
            <person name="Kim W."/>
            <person name="Oh T.K."/>
        </authorList>
    </citation>
    <scope>NUCLEOTIDE SEQUENCE [LARGE SCALE GENOMIC DNA]</scope>
    <source>
        <strain evidence="20 21">DSM 23134</strain>
    </source>
</reference>